<sequence>MLNEKVVIQVALRIHIQFYSGHPEINRMEGLARGYTYRLRKDRHRMLIKSYLKCWNAA</sequence>
<dbReference type="AlphaFoldDB" id="A0A564Y0R1"/>
<organism evidence="1 2">
    <name type="scientific">Hymenolepis diminuta</name>
    <name type="common">Rat tapeworm</name>
    <dbReference type="NCBI Taxonomy" id="6216"/>
    <lineage>
        <taxon>Eukaryota</taxon>
        <taxon>Metazoa</taxon>
        <taxon>Spiralia</taxon>
        <taxon>Lophotrochozoa</taxon>
        <taxon>Platyhelminthes</taxon>
        <taxon>Cestoda</taxon>
        <taxon>Eucestoda</taxon>
        <taxon>Cyclophyllidea</taxon>
        <taxon>Hymenolepididae</taxon>
        <taxon>Hymenolepis</taxon>
    </lineage>
</organism>
<accession>A0A564Y0R1</accession>
<gene>
    <name evidence="1" type="ORF">WMSIL1_LOCUS1651</name>
</gene>
<keyword evidence="2" id="KW-1185">Reference proteome</keyword>
<dbReference type="Proteomes" id="UP000321570">
    <property type="component" value="Unassembled WGS sequence"/>
</dbReference>
<protein>
    <submittedName>
        <fullName evidence="1">Uncharacterized protein</fullName>
    </submittedName>
</protein>
<name>A0A564Y0R1_HYMDI</name>
<proteinExistence type="predicted"/>
<dbReference type="EMBL" id="CABIJS010000037">
    <property type="protein sequence ID" value="VUZ40649.1"/>
    <property type="molecule type" value="Genomic_DNA"/>
</dbReference>
<reference evidence="1 2" key="1">
    <citation type="submission" date="2019-07" db="EMBL/GenBank/DDBJ databases">
        <authorList>
            <person name="Jastrzebski P J."/>
            <person name="Paukszto L."/>
            <person name="Jastrzebski P J."/>
        </authorList>
    </citation>
    <scope>NUCLEOTIDE SEQUENCE [LARGE SCALE GENOMIC DNA]</scope>
    <source>
        <strain evidence="1 2">WMS-il1</strain>
    </source>
</reference>
<evidence type="ECO:0000313" key="2">
    <source>
        <dbReference type="Proteomes" id="UP000321570"/>
    </source>
</evidence>
<evidence type="ECO:0000313" key="1">
    <source>
        <dbReference type="EMBL" id="VUZ40649.1"/>
    </source>
</evidence>